<dbReference type="EMBL" id="JANCPR020000034">
    <property type="protein sequence ID" value="MDJ1135985.1"/>
    <property type="molecule type" value="Genomic_DNA"/>
</dbReference>
<keyword evidence="3" id="KW-1185">Reference proteome</keyword>
<protein>
    <recommendedName>
        <fullName evidence="4">FHA domain-containing protein</fullName>
    </recommendedName>
</protein>
<sequence length="297" mass="31915">MFSVIIIPDGCRKPEGQHRLEPGQTLRFGRTAPPDTALTVAHPGVAPAAGEITATRAFWILTNFSRDQTYVVRNPEGAGERIRVAPGRADAPVPFEFARVTLRADGRSAGFDVLAPRHDYLAYPESPGGLGHPEGPGTPGGAEDCVRGGRSGARGRGGRGGSSGDRGPWEWREEADVGPDDPSPLAFPLDRTRRYFLVLAALCEPRLRGGSCATSPTVEQLVGRLRPVWPGVKPAAVAWNIDYLGLKLRLPPPGNPPGARPDGRFADDALRESLVAHALRFDLVREDHLRVLDGQLV</sequence>
<comment type="caution">
    <text evidence="2">The sequence shown here is derived from an EMBL/GenBank/DDBJ whole genome shotgun (WGS) entry which is preliminary data.</text>
</comment>
<evidence type="ECO:0000256" key="1">
    <source>
        <dbReference type="SAM" id="MobiDB-lite"/>
    </source>
</evidence>
<dbReference type="Proteomes" id="UP001214441">
    <property type="component" value="Unassembled WGS sequence"/>
</dbReference>
<feature type="compositionally biased region" description="Gly residues" evidence="1">
    <location>
        <begin position="149"/>
        <end position="164"/>
    </location>
</feature>
<evidence type="ECO:0000313" key="3">
    <source>
        <dbReference type="Proteomes" id="UP001214441"/>
    </source>
</evidence>
<gene>
    <name evidence="2" type="ORF">NMN56_029365</name>
</gene>
<proteinExistence type="predicted"/>
<feature type="compositionally biased region" description="Gly residues" evidence="1">
    <location>
        <begin position="128"/>
        <end position="140"/>
    </location>
</feature>
<feature type="region of interest" description="Disordered" evidence="1">
    <location>
        <begin position="124"/>
        <end position="183"/>
    </location>
</feature>
<reference evidence="2 3" key="1">
    <citation type="submission" date="2023-05" db="EMBL/GenBank/DDBJ databases">
        <title>Streptantibioticus silvisoli sp. nov., acidotolerant actinomycetes 1 from pine litter.</title>
        <authorList>
            <person name="Swiecimska M."/>
            <person name="Golinska P."/>
            <person name="Sangal V."/>
            <person name="Wachnowicz B."/>
            <person name="Goodfellow M."/>
        </authorList>
    </citation>
    <scope>NUCLEOTIDE SEQUENCE [LARGE SCALE GENOMIC DNA]</scope>
    <source>
        <strain evidence="2 3">DSM 42109</strain>
    </source>
</reference>
<evidence type="ECO:0008006" key="4">
    <source>
        <dbReference type="Google" id="ProtNLM"/>
    </source>
</evidence>
<accession>A0ABT7A3U7</accession>
<dbReference type="RefSeq" id="WP_274040230.1">
    <property type="nucleotide sequence ID" value="NZ_JANCPR020000034.1"/>
</dbReference>
<name>A0ABT7A3U7_9ACTN</name>
<evidence type="ECO:0000313" key="2">
    <source>
        <dbReference type="EMBL" id="MDJ1135985.1"/>
    </source>
</evidence>
<organism evidence="2 3">
    <name type="scientific">Streptomyces iconiensis</name>
    <dbReference type="NCBI Taxonomy" id="1384038"/>
    <lineage>
        <taxon>Bacteria</taxon>
        <taxon>Bacillati</taxon>
        <taxon>Actinomycetota</taxon>
        <taxon>Actinomycetes</taxon>
        <taxon>Kitasatosporales</taxon>
        <taxon>Streptomycetaceae</taxon>
        <taxon>Streptomyces</taxon>
    </lineage>
</organism>